<dbReference type="Proteomes" id="UP000261079">
    <property type="component" value="Unassembled WGS sequence"/>
</dbReference>
<evidence type="ECO:0000313" key="1">
    <source>
        <dbReference type="EMBL" id="RAW49396.1"/>
    </source>
</evidence>
<gene>
    <name evidence="1" type="ORF">C4N27_09530</name>
    <name evidence="2" type="ORF">DW905_07320</name>
</gene>
<evidence type="ECO:0000313" key="4">
    <source>
        <dbReference type="Proteomes" id="UP000261079"/>
    </source>
</evidence>
<dbReference type="EMBL" id="QVEZ01000004">
    <property type="protein sequence ID" value="RGC05435.1"/>
    <property type="molecule type" value="Genomic_DNA"/>
</dbReference>
<sequence length="59" mass="6752">MRKFLMVLLSIAFVLNLAIVIGLIGGYGSPRRALYTITDELMNSAYRFKRGWQFKNSLP</sequence>
<dbReference type="AlphaFoldDB" id="A0A329TLF6"/>
<reference evidence="1 3" key="1">
    <citation type="submission" date="2018-02" db="EMBL/GenBank/DDBJ databases">
        <title>Complete genome sequencing of Faecalibacterium prausnitzii strains isolated from the human gut.</title>
        <authorList>
            <person name="Fitzgerald B.C."/>
            <person name="Shkoporov A.N."/>
            <person name="Ross P.R."/>
            <person name="Hill C."/>
        </authorList>
    </citation>
    <scope>NUCLEOTIDE SEQUENCE [LARGE SCALE GENOMIC DNA]</scope>
    <source>
        <strain evidence="1 3">APC942/18-1</strain>
    </source>
</reference>
<dbReference type="RefSeq" id="WP_117476481.1">
    <property type="nucleotide sequence ID" value="NZ_CP026548.1"/>
</dbReference>
<protein>
    <submittedName>
        <fullName evidence="2">Uncharacterized protein</fullName>
    </submittedName>
</protein>
<comment type="caution">
    <text evidence="2">The sequence shown here is derived from an EMBL/GenBank/DDBJ whole genome shotgun (WGS) entry which is preliminary data.</text>
</comment>
<proteinExistence type="predicted"/>
<name>A0A329TLF6_9FIRM</name>
<reference evidence="2 4" key="2">
    <citation type="submission" date="2018-08" db="EMBL/GenBank/DDBJ databases">
        <title>A genome reference for cultivated species of the human gut microbiota.</title>
        <authorList>
            <person name="Zou Y."/>
            <person name="Xue W."/>
            <person name="Luo G."/>
        </authorList>
    </citation>
    <scope>NUCLEOTIDE SEQUENCE [LARGE SCALE GENOMIC DNA]</scope>
    <source>
        <strain evidence="2 4">AM42-11AC</strain>
    </source>
</reference>
<dbReference type="Proteomes" id="UP000250997">
    <property type="component" value="Unassembled WGS sequence"/>
</dbReference>
<dbReference type="EMBL" id="PRLA01000006">
    <property type="protein sequence ID" value="RAW49396.1"/>
    <property type="molecule type" value="Genomic_DNA"/>
</dbReference>
<evidence type="ECO:0000313" key="3">
    <source>
        <dbReference type="Proteomes" id="UP000250997"/>
    </source>
</evidence>
<accession>A0A329TLF6</accession>
<evidence type="ECO:0000313" key="2">
    <source>
        <dbReference type="EMBL" id="RGC05435.1"/>
    </source>
</evidence>
<organism evidence="2 4">
    <name type="scientific">Faecalibacterium prausnitzii</name>
    <dbReference type="NCBI Taxonomy" id="853"/>
    <lineage>
        <taxon>Bacteria</taxon>
        <taxon>Bacillati</taxon>
        <taxon>Bacillota</taxon>
        <taxon>Clostridia</taxon>
        <taxon>Eubacteriales</taxon>
        <taxon>Oscillospiraceae</taxon>
        <taxon>Faecalibacterium</taxon>
    </lineage>
</organism>